<keyword evidence="2" id="KW-0413">Isomerase</keyword>
<organism evidence="5 6">
    <name type="scientific">Candidatus Brocadia sapporoensis</name>
    <dbReference type="NCBI Taxonomy" id="392547"/>
    <lineage>
        <taxon>Bacteria</taxon>
        <taxon>Pseudomonadati</taxon>
        <taxon>Planctomycetota</taxon>
        <taxon>Candidatus Brocadiia</taxon>
        <taxon>Candidatus Brocadiales</taxon>
        <taxon>Candidatus Brocadiaceae</taxon>
        <taxon>Candidatus Brocadia</taxon>
    </lineage>
</organism>
<dbReference type="InterPro" id="IPR036986">
    <property type="entry name" value="S4_RNA-bd_sf"/>
</dbReference>
<dbReference type="InterPro" id="IPR006145">
    <property type="entry name" value="PsdUridine_synth_RsuA/RluA"/>
</dbReference>
<dbReference type="InterPro" id="IPR050188">
    <property type="entry name" value="RluA_PseudoU_synthase"/>
</dbReference>
<dbReference type="CDD" id="cd00165">
    <property type="entry name" value="S4"/>
    <property type="match status" value="1"/>
</dbReference>
<dbReference type="InterPro" id="IPR006224">
    <property type="entry name" value="PsdUridine_synth_RluA-like_CS"/>
</dbReference>
<dbReference type="Gene3D" id="3.30.2350.10">
    <property type="entry name" value="Pseudouridine synthase"/>
    <property type="match status" value="1"/>
</dbReference>
<dbReference type="EMBL" id="MJUW02000042">
    <property type="protein sequence ID" value="OQD46330.1"/>
    <property type="molecule type" value="Genomic_DNA"/>
</dbReference>
<dbReference type="InterPro" id="IPR020103">
    <property type="entry name" value="PsdUridine_synth_cat_dom_sf"/>
</dbReference>
<dbReference type="AlphaFoldDB" id="A0A1V6M1T2"/>
<dbReference type="Pfam" id="PF00849">
    <property type="entry name" value="PseudoU_synth_2"/>
    <property type="match status" value="1"/>
</dbReference>
<dbReference type="SUPFAM" id="SSF55174">
    <property type="entry name" value="Alpha-L RNA-binding motif"/>
    <property type="match status" value="1"/>
</dbReference>
<feature type="domain" description="RNA-binding S4" evidence="4">
    <location>
        <begin position="49"/>
        <end position="111"/>
    </location>
</feature>
<dbReference type="PROSITE" id="PS01129">
    <property type="entry name" value="PSI_RLU"/>
    <property type="match status" value="1"/>
</dbReference>
<keyword evidence="3" id="KW-0694">RNA-binding</keyword>
<dbReference type="SUPFAM" id="SSF55120">
    <property type="entry name" value="Pseudouridine synthase"/>
    <property type="match status" value="1"/>
</dbReference>
<comment type="similarity">
    <text evidence="1">Belongs to the pseudouridine synthase RluA family.</text>
</comment>
<evidence type="ECO:0000256" key="3">
    <source>
        <dbReference type="PROSITE-ProRule" id="PRU00182"/>
    </source>
</evidence>
<dbReference type="SMART" id="SM00363">
    <property type="entry name" value="S4"/>
    <property type="match status" value="1"/>
</dbReference>
<evidence type="ECO:0000256" key="1">
    <source>
        <dbReference type="ARBA" id="ARBA00010876"/>
    </source>
</evidence>
<evidence type="ECO:0000313" key="5">
    <source>
        <dbReference type="EMBL" id="OQD46330.1"/>
    </source>
</evidence>
<dbReference type="Proteomes" id="UP000242219">
    <property type="component" value="Unassembled WGS sequence"/>
</dbReference>
<dbReference type="PANTHER" id="PTHR21600">
    <property type="entry name" value="MITOCHONDRIAL RNA PSEUDOURIDINE SYNTHASE"/>
    <property type="match status" value="1"/>
</dbReference>
<dbReference type="GO" id="GO:0120159">
    <property type="term" value="F:rRNA pseudouridine synthase activity"/>
    <property type="evidence" value="ECO:0007669"/>
    <property type="project" value="UniProtKB-ARBA"/>
</dbReference>
<protein>
    <recommendedName>
        <fullName evidence="4">RNA-binding S4 domain-containing protein</fullName>
    </recommendedName>
</protein>
<dbReference type="InterPro" id="IPR002942">
    <property type="entry name" value="S4_RNA-bd"/>
</dbReference>
<keyword evidence="6" id="KW-1185">Reference proteome</keyword>
<dbReference type="PROSITE" id="PS50889">
    <property type="entry name" value="S4"/>
    <property type="match status" value="1"/>
</dbReference>
<dbReference type="Pfam" id="PF01479">
    <property type="entry name" value="S4"/>
    <property type="match status" value="1"/>
</dbReference>
<gene>
    <name evidence="5" type="ORF">BIY37_03830</name>
</gene>
<reference evidence="5 6" key="1">
    <citation type="journal article" date="2016" name="Genome Announc.">
        <title>Draft Genome Sequence of the Anaerobic Ammonium-Oxidizing Bacterium 'Candidatus Brocadia sp. 40'.</title>
        <authorList>
            <person name="Ali M."/>
            <person name="Haroon M.F."/>
            <person name="Narita Y."/>
            <person name="Zhang L."/>
            <person name="Rangel Shaw D."/>
            <person name="Okabe S."/>
            <person name="Saikaly P.E."/>
        </authorList>
    </citation>
    <scope>NUCLEOTIDE SEQUENCE [LARGE SCALE GENOMIC DNA]</scope>
    <source>
        <strain evidence="5 6">40</strain>
    </source>
</reference>
<dbReference type="GO" id="GO:0000455">
    <property type="term" value="P:enzyme-directed rRNA pseudouridine synthesis"/>
    <property type="evidence" value="ECO:0007669"/>
    <property type="project" value="TreeGrafter"/>
</dbReference>
<sequence length="317" mass="36263">MVVGSNPTGGASFLFSVKISHSKGRPDKSTDFRFYMQRFILTPEDSEHTLLNFIARKLSLSKKKAKQLLDKRRIFVNKKRTWIASYRLQKGDSVEIHTETIRSPAVQKNAILFQDIHYLVVSKPAHIVTNGHESLESELRIYFQDNHIQAVHRLDKDTSGAIIFAMNKDAFEQMKNLFKKNLIKKVYRVIVRGSVRKHTFSLDTSIQGQRAVTQVRLLKRGAGISDLEVIIETGRTHQIRIHLASAGYPVIGEMEYDRNPIEHQLMRQVPRQMLHAYQLSFVHPYTGKMVSVTAPLPADFSQYLKLLGLEEPTPAKT</sequence>
<dbReference type="GO" id="GO:0003723">
    <property type="term" value="F:RNA binding"/>
    <property type="evidence" value="ECO:0007669"/>
    <property type="project" value="UniProtKB-KW"/>
</dbReference>
<evidence type="ECO:0000256" key="2">
    <source>
        <dbReference type="ARBA" id="ARBA00023235"/>
    </source>
</evidence>
<dbReference type="CDD" id="cd02869">
    <property type="entry name" value="PseudoU_synth_RluA_like"/>
    <property type="match status" value="1"/>
</dbReference>
<evidence type="ECO:0000313" key="6">
    <source>
        <dbReference type="Proteomes" id="UP000242219"/>
    </source>
</evidence>
<evidence type="ECO:0000259" key="4">
    <source>
        <dbReference type="SMART" id="SM00363"/>
    </source>
</evidence>
<accession>A0A1V6M1T2</accession>
<proteinExistence type="inferred from homology"/>
<name>A0A1V6M1T2_9BACT</name>
<dbReference type="PANTHER" id="PTHR21600:SF44">
    <property type="entry name" value="RIBOSOMAL LARGE SUBUNIT PSEUDOURIDINE SYNTHASE D"/>
    <property type="match status" value="1"/>
</dbReference>
<comment type="caution">
    <text evidence="5">The sequence shown here is derived from an EMBL/GenBank/DDBJ whole genome shotgun (WGS) entry which is preliminary data.</text>
</comment>
<dbReference type="Gene3D" id="3.10.290.10">
    <property type="entry name" value="RNA-binding S4 domain"/>
    <property type="match status" value="1"/>
</dbReference>